<sequence>MAASPAAATGTVPSTPGLDLYMTARVADRDGAVAQAAAGYAAALAASPDNPVVALRAYREAIRAGDLDLADRAAAVLAAHHAAPADAPLLAIARAAAAGDAAAARRALAGLESGPLRVLTPALDRWIAGRAGGDVPVDPVAQRFARESDVLLQLGRGDVAAGMAAIGPLIATERAGVDQAAQDLRLAAARLLIGRGQEGAARALLVGDASPVAALRDRPRGQGARPTLAFGVAYLFTRIASDLSPGDPGPIGYALIRGALRADPGDDRARILLAAALSKDDAVDRGIAELAQIRPDSIYAANARAGRVQLLAAKGDTEAAVAEARVLAQAPGATDADRLRLADLYLRFDQPVDAAAIFRALTTRVGAVQDGTLWLQYGAALDRAGQWQEARAALERAVALAPGDPIALNYLGYALVEHGEQPDTAQALLERAAALKPGDAAITDSLGWSLLRRGQVARAIPLIERAAAADPANAEIGEHLGDAYWQAGRRYEARYAWTAARVSAQPPATTRLDAKIADGL</sequence>
<feature type="repeat" description="TPR" evidence="3">
    <location>
        <begin position="371"/>
        <end position="404"/>
    </location>
</feature>
<dbReference type="Gene3D" id="1.25.40.10">
    <property type="entry name" value="Tetratricopeptide repeat domain"/>
    <property type="match status" value="1"/>
</dbReference>
<dbReference type="Pfam" id="PF13432">
    <property type="entry name" value="TPR_16"/>
    <property type="match status" value="2"/>
</dbReference>
<dbReference type="Proteomes" id="UP000218784">
    <property type="component" value="Unassembled WGS sequence"/>
</dbReference>
<dbReference type="AlphaFoldDB" id="A0A2A4HUG8"/>
<accession>A0A2A4HUG8</accession>
<dbReference type="SUPFAM" id="SSF48452">
    <property type="entry name" value="TPR-like"/>
    <property type="match status" value="1"/>
</dbReference>
<dbReference type="PANTHER" id="PTHR45586:SF14">
    <property type="entry name" value="TETRATRICOPEPTIDE TPR_2 REPEAT PROTEIN"/>
    <property type="match status" value="1"/>
</dbReference>
<name>A0A2A4HUG8_9SPHN</name>
<evidence type="ECO:0000313" key="5">
    <source>
        <dbReference type="Proteomes" id="UP000218784"/>
    </source>
</evidence>
<dbReference type="InterPro" id="IPR019734">
    <property type="entry name" value="TPR_rpt"/>
</dbReference>
<reference evidence="4 5" key="1">
    <citation type="submission" date="2017-09" db="EMBL/GenBank/DDBJ databases">
        <title>Sphingomonas ginsenosidimutans KACC 14949, whole genome shotgun sequence.</title>
        <authorList>
            <person name="Feng G."/>
            <person name="Zhu H."/>
        </authorList>
    </citation>
    <scope>NUCLEOTIDE SEQUENCE [LARGE SCALE GENOMIC DNA]</scope>
    <source>
        <strain evidence="4 5">KACC 14949</strain>
    </source>
</reference>
<dbReference type="SMART" id="SM00028">
    <property type="entry name" value="TPR"/>
    <property type="match status" value="3"/>
</dbReference>
<proteinExistence type="predicted"/>
<keyword evidence="5" id="KW-1185">Reference proteome</keyword>
<organism evidence="4 5">
    <name type="scientific">Sphingomonas ginsenosidimutans</name>
    <dbReference type="NCBI Taxonomy" id="862134"/>
    <lineage>
        <taxon>Bacteria</taxon>
        <taxon>Pseudomonadati</taxon>
        <taxon>Pseudomonadota</taxon>
        <taxon>Alphaproteobacteria</taxon>
        <taxon>Sphingomonadales</taxon>
        <taxon>Sphingomonadaceae</taxon>
        <taxon>Sphingomonas</taxon>
    </lineage>
</organism>
<protein>
    <submittedName>
        <fullName evidence="4">Uncharacterized protein</fullName>
    </submittedName>
</protein>
<keyword evidence="1" id="KW-0677">Repeat</keyword>
<dbReference type="InterPro" id="IPR011990">
    <property type="entry name" value="TPR-like_helical_dom_sf"/>
</dbReference>
<dbReference type="InterPro" id="IPR051012">
    <property type="entry name" value="CellSynth/LPSAsmb/PSIAsmb"/>
</dbReference>
<dbReference type="EMBL" id="NWVD01000008">
    <property type="protein sequence ID" value="PCG08024.1"/>
    <property type="molecule type" value="Genomic_DNA"/>
</dbReference>
<evidence type="ECO:0000256" key="1">
    <source>
        <dbReference type="ARBA" id="ARBA00022737"/>
    </source>
</evidence>
<comment type="caution">
    <text evidence="4">The sequence shown here is derived from an EMBL/GenBank/DDBJ whole genome shotgun (WGS) entry which is preliminary data.</text>
</comment>
<dbReference type="PROSITE" id="PS50005">
    <property type="entry name" value="TPR"/>
    <property type="match status" value="1"/>
</dbReference>
<evidence type="ECO:0000256" key="3">
    <source>
        <dbReference type="PROSITE-ProRule" id="PRU00339"/>
    </source>
</evidence>
<evidence type="ECO:0000313" key="4">
    <source>
        <dbReference type="EMBL" id="PCG08024.1"/>
    </source>
</evidence>
<dbReference type="PANTHER" id="PTHR45586">
    <property type="entry name" value="TPR REPEAT-CONTAINING PROTEIN PA4667"/>
    <property type="match status" value="1"/>
</dbReference>
<keyword evidence="2 3" id="KW-0802">TPR repeat</keyword>
<evidence type="ECO:0000256" key="2">
    <source>
        <dbReference type="ARBA" id="ARBA00022803"/>
    </source>
</evidence>
<gene>
    <name evidence="4" type="ORF">COA17_14850</name>
</gene>